<reference evidence="1 2" key="1">
    <citation type="journal article" date="2015" name="Int. J. Syst. Evol. Microbiol.">
        <title>Thermococcus eurythermalis sp. nov., a conditional piezophilic hyperthermophilic archaeon with a wide temperature range isolated from an oil-immersed chimney in the Guaymas Basin.</title>
        <authorList>
            <person name="Zhao W."/>
            <person name="Zeng X."/>
            <person name="Xiao X."/>
        </authorList>
    </citation>
    <scope>NUCLEOTIDE SEQUENCE [LARGE SCALE GENOMIC DNA]</scope>
    <source>
        <strain evidence="1 2">A501</strain>
    </source>
</reference>
<name>A0A097QTP2_9EURY</name>
<dbReference type="HOGENOM" id="CLU_904951_0_0_2"/>
<dbReference type="STRING" id="1505907.TEU_05490"/>
<sequence length="307" mass="35650">MRWKPLFAVLLGLLMVGVTAGSTNAQVFRPTISETLSVSGVVFASVSALSTQIPCPTKTVSPQDRAYYMNWISTHTFKAKVYERKIPIGDTIYITRTIIIPRLNIKLTMTSTENIRKFINAPSMDNTRSLLIIDRITYYETNVIVTRNDDPFKWWAVSPYLPRWTWERSGDYYVAVDPINLVWGAPKSMVKDTLSEHSWHDYTSYGGRQYIYIPSRGWVEADDMFKGFYFGTQRHVRLWQLPNGITVGSVHLEHWSWTKFDHVVDSYEKPEVEMLSTFSSWNKEYDYYNLNNPKKDGDGKATYIWKT</sequence>
<dbReference type="EMBL" id="CP008887">
    <property type="protein sequence ID" value="AIU69829.1"/>
    <property type="molecule type" value="Genomic_DNA"/>
</dbReference>
<proteinExistence type="predicted"/>
<accession>A0A097QTP2</accession>
<organism evidence="1 2">
    <name type="scientific">Thermococcus eurythermalis</name>
    <dbReference type="NCBI Taxonomy" id="1505907"/>
    <lineage>
        <taxon>Archaea</taxon>
        <taxon>Methanobacteriati</taxon>
        <taxon>Methanobacteriota</taxon>
        <taxon>Thermococci</taxon>
        <taxon>Thermococcales</taxon>
        <taxon>Thermococcaceae</taxon>
        <taxon>Thermococcus</taxon>
    </lineage>
</organism>
<keyword evidence="2" id="KW-1185">Reference proteome</keyword>
<evidence type="ECO:0000313" key="2">
    <source>
        <dbReference type="Proteomes" id="UP000029980"/>
    </source>
</evidence>
<protein>
    <submittedName>
        <fullName evidence="1">Uncharacterized protein</fullName>
    </submittedName>
</protein>
<evidence type="ECO:0000313" key="1">
    <source>
        <dbReference type="EMBL" id="AIU69829.1"/>
    </source>
</evidence>
<gene>
    <name evidence="1" type="ORF">TEU_05490</name>
</gene>
<dbReference type="Proteomes" id="UP000029980">
    <property type="component" value="Chromosome"/>
</dbReference>
<dbReference type="AlphaFoldDB" id="A0A097QTP2"/>
<dbReference type="KEGG" id="teu:TEU_05490"/>